<gene>
    <name evidence="3" type="ORF">HELGO_WM32085</name>
</gene>
<evidence type="ECO:0000259" key="2">
    <source>
        <dbReference type="Pfam" id="PF18962"/>
    </source>
</evidence>
<feature type="signal peptide" evidence="1">
    <location>
        <begin position="1"/>
        <end position="18"/>
    </location>
</feature>
<keyword evidence="1" id="KW-0732">Signal</keyword>
<evidence type="ECO:0000256" key="1">
    <source>
        <dbReference type="SAM" id="SignalP"/>
    </source>
</evidence>
<feature type="domain" description="Secretion system C-terminal sorting" evidence="2">
    <location>
        <begin position="300"/>
        <end position="372"/>
    </location>
</feature>
<protein>
    <recommendedName>
        <fullName evidence="2">Secretion system C-terminal sorting domain-containing protein</fullName>
    </recommendedName>
</protein>
<organism evidence="3">
    <name type="scientific">uncultured Aureispira sp</name>
    <dbReference type="NCBI Taxonomy" id="1331704"/>
    <lineage>
        <taxon>Bacteria</taxon>
        <taxon>Pseudomonadati</taxon>
        <taxon>Bacteroidota</taxon>
        <taxon>Saprospiria</taxon>
        <taxon>Saprospirales</taxon>
        <taxon>Saprospiraceae</taxon>
        <taxon>Aureispira</taxon>
        <taxon>environmental samples</taxon>
    </lineage>
</organism>
<sequence>MKSTILSFVCIVFWHVSAAQILGTSSSQENQNYDNCPLMEVSISSNNYSGILEVSYCNHGNTTAIGASVEIEVTNGLPITQTTLPVSSVVGQTYTFHLGDVNSSDCGAFYIEIPNVEDKIHCTNVQIFPNDPCQGMVDRYALHITGDTDDANVEDTHTISVTFTEQMQRSAVGPPLLGQGGTNAVFEDHVFLNHIPTWDSLLSVLTHSGVLPSTTIVPTAVTMNTLNDIAALASAELCSSRAGSTVVLGNTLSQVTNLAVGDRRVSGTTVDNNQTASTAGTIKTNIDTYKNKKVAVRLSPNPFSESASITIDGPKYQQTTVEIIDLSGKSIQSLQVNEEQDITIHRKDMSPGVYFYRLIGDNIAVHTGKFVVR</sequence>
<dbReference type="InterPro" id="IPR026444">
    <property type="entry name" value="Secre_tail"/>
</dbReference>
<evidence type="ECO:0000313" key="3">
    <source>
        <dbReference type="EMBL" id="CAA6802454.1"/>
    </source>
</evidence>
<proteinExistence type="predicted"/>
<feature type="chain" id="PRO_5028325824" description="Secretion system C-terminal sorting domain-containing protein" evidence="1">
    <location>
        <begin position="19"/>
        <end position="373"/>
    </location>
</feature>
<accession>A0A6S6SBN8</accession>
<dbReference type="EMBL" id="CACVAQ010000076">
    <property type="protein sequence ID" value="CAA6802454.1"/>
    <property type="molecule type" value="Genomic_DNA"/>
</dbReference>
<dbReference type="NCBIfam" id="TIGR04183">
    <property type="entry name" value="Por_Secre_tail"/>
    <property type="match status" value="1"/>
</dbReference>
<reference evidence="3" key="1">
    <citation type="submission" date="2020-01" db="EMBL/GenBank/DDBJ databases">
        <authorList>
            <person name="Meier V. D."/>
            <person name="Meier V D."/>
        </authorList>
    </citation>
    <scope>NUCLEOTIDE SEQUENCE</scope>
    <source>
        <strain evidence="3">HLG_WM_MAG_10</strain>
    </source>
</reference>
<name>A0A6S6SBN8_9BACT</name>
<dbReference type="Pfam" id="PF18962">
    <property type="entry name" value="Por_Secre_tail"/>
    <property type="match status" value="1"/>
</dbReference>
<dbReference type="AlphaFoldDB" id="A0A6S6SBN8"/>